<dbReference type="InterPro" id="IPR013762">
    <property type="entry name" value="Integrase-like_cat_sf"/>
</dbReference>
<keyword evidence="5" id="KW-1185">Reference proteome</keyword>
<evidence type="ECO:0000256" key="2">
    <source>
        <dbReference type="ARBA" id="ARBA00023172"/>
    </source>
</evidence>
<dbReference type="Pfam" id="PF13102">
    <property type="entry name" value="Phage_int_SAM_5"/>
    <property type="match status" value="1"/>
</dbReference>
<dbReference type="InterPro" id="IPR025269">
    <property type="entry name" value="SAM-like_dom"/>
</dbReference>
<organism evidence="4 5">
    <name type="scientific">Pedobacter nyackensis</name>
    <dbReference type="NCBI Taxonomy" id="475255"/>
    <lineage>
        <taxon>Bacteria</taxon>
        <taxon>Pseudomonadati</taxon>
        <taxon>Bacteroidota</taxon>
        <taxon>Sphingobacteriia</taxon>
        <taxon>Sphingobacteriales</taxon>
        <taxon>Sphingobacteriaceae</taxon>
        <taxon>Pedobacter</taxon>
    </lineage>
</organism>
<keyword evidence="2" id="KW-0233">DNA recombination</keyword>
<dbReference type="Proteomes" id="UP000192678">
    <property type="component" value="Unassembled WGS sequence"/>
</dbReference>
<evidence type="ECO:0000256" key="1">
    <source>
        <dbReference type="ARBA" id="ARBA00023125"/>
    </source>
</evidence>
<evidence type="ECO:0000259" key="3">
    <source>
        <dbReference type="Pfam" id="PF13102"/>
    </source>
</evidence>
<proteinExistence type="predicted"/>
<dbReference type="Gene3D" id="1.10.150.130">
    <property type="match status" value="1"/>
</dbReference>
<evidence type="ECO:0000313" key="4">
    <source>
        <dbReference type="EMBL" id="SMC52318.1"/>
    </source>
</evidence>
<sequence length="423" mass="48508">MATVHFKAHKHHKKADGTINVKLVIYHKGKRVYPDTAHYITEKDLTKKYEFKDKDLITKLTIELGEYRKKIGELGERLKGMTAADVADYLLRKPSDSNSVNIDFISFGWGFVKELKDEGKDSAYKGIRSVLNNFTDFTKLDEVYTTSITSDLLRGFEKYLKKPHKQTRYLSNGQKATRLMPGVSDATFLTVMSWFKLVFNAIRDKYNDEDRGIIRIQNYPFRKLKLKSAPPAKKRAIPINYVKAIRDCDVRSGSVAELFKDIFMLSFYLCGMNAKDMFLITDITGDRISYNRSKTRSKRKDSAFISIKKIPEAALLVDKYFGNINKRYSSIPSFQSAIFEGSSNLKKILEVSNPELDLEKYKLDFYAARHTFATEARNTCGFSVSDVGEALNHSQPMKITDTYIVRDWGTIDKIQEQVVLLLS</sequence>
<dbReference type="GO" id="GO:0015074">
    <property type="term" value="P:DNA integration"/>
    <property type="evidence" value="ECO:0007669"/>
    <property type="project" value="InterPro"/>
</dbReference>
<reference evidence="4 5" key="1">
    <citation type="submission" date="2017-04" db="EMBL/GenBank/DDBJ databases">
        <authorList>
            <person name="Afonso C.L."/>
            <person name="Miller P.J."/>
            <person name="Scott M.A."/>
            <person name="Spackman E."/>
            <person name="Goraichik I."/>
            <person name="Dimitrov K.M."/>
            <person name="Suarez D.L."/>
            <person name="Swayne D.E."/>
        </authorList>
    </citation>
    <scope>NUCLEOTIDE SEQUENCE [LARGE SCALE GENOMIC DNA]</scope>
    <source>
        <strain evidence="4 5">DSM 19625</strain>
    </source>
</reference>
<protein>
    <submittedName>
        <fullName evidence="4">Phage integrase SAM-like domain-containing protein</fullName>
    </submittedName>
</protein>
<accession>A0A1W1ZW75</accession>
<dbReference type="InterPro" id="IPR011010">
    <property type="entry name" value="DNA_brk_join_enz"/>
</dbReference>
<dbReference type="OrthoDB" id="5326076at2"/>
<dbReference type="EMBL" id="FWYB01000001">
    <property type="protein sequence ID" value="SMC52318.1"/>
    <property type="molecule type" value="Genomic_DNA"/>
</dbReference>
<feature type="domain" description="Phage integrase SAM-like" evidence="3">
    <location>
        <begin position="104"/>
        <end position="209"/>
    </location>
</feature>
<dbReference type="AlphaFoldDB" id="A0A1W1ZW75"/>
<dbReference type="RefSeq" id="WP_084286684.1">
    <property type="nucleotide sequence ID" value="NZ_FWYB01000001.1"/>
</dbReference>
<dbReference type="Gene3D" id="1.10.443.10">
    <property type="entry name" value="Intergrase catalytic core"/>
    <property type="match status" value="1"/>
</dbReference>
<name>A0A1W1ZW75_9SPHI</name>
<dbReference type="GO" id="GO:0003677">
    <property type="term" value="F:DNA binding"/>
    <property type="evidence" value="ECO:0007669"/>
    <property type="project" value="UniProtKB-KW"/>
</dbReference>
<dbReference type="InterPro" id="IPR010998">
    <property type="entry name" value="Integrase_recombinase_N"/>
</dbReference>
<dbReference type="GO" id="GO:0006310">
    <property type="term" value="P:DNA recombination"/>
    <property type="evidence" value="ECO:0007669"/>
    <property type="project" value="UniProtKB-KW"/>
</dbReference>
<evidence type="ECO:0000313" key="5">
    <source>
        <dbReference type="Proteomes" id="UP000192678"/>
    </source>
</evidence>
<gene>
    <name evidence="4" type="ORF">SAMN04488101_10176</name>
</gene>
<keyword evidence="1" id="KW-0238">DNA-binding</keyword>
<dbReference type="SUPFAM" id="SSF56349">
    <property type="entry name" value="DNA breaking-rejoining enzymes"/>
    <property type="match status" value="1"/>
</dbReference>
<dbReference type="STRING" id="475255.SAMN04488101_10176"/>